<name>A0A3G9J269_9BACL</name>
<feature type="domain" description="Serine aminopeptidase S33" evidence="1">
    <location>
        <begin position="26"/>
        <end position="258"/>
    </location>
</feature>
<dbReference type="EMBL" id="AP019308">
    <property type="protein sequence ID" value="BBH24856.1"/>
    <property type="molecule type" value="Genomic_DNA"/>
</dbReference>
<dbReference type="Proteomes" id="UP000275368">
    <property type="component" value="Chromosome"/>
</dbReference>
<evidence type="ECO:0000313" key="3">
    <source>
        <dbReference type="Proteomes" id="UP000275368"/>
    </source>
</evidence>
<dbReference type="Gene3D" id="3.40.50.1820">
    <property type="entry name" value="alpha/beta hydrolase"/>
    <property type="match status" value="1"/>
</dbReference>
<evidence type="ECO:0000313" key="2">
    <source>
        <dbReference type="EMBL" id="BBH24856.1"/>
    </source>
</evidence>
<dbReference type="InterPro" id="IPR022742">
    <property type="entry name" value="Hydrolase_4"/>
</dbReference>
<dbReference type="Pfam" id="PF12146">
    <property type="entry name" value="Hydrolase_4"/>
    <property type="match status" value="1"/>
</dbReference>
<dbReference type="SUPFAM" id="SSF53474">
    <property type="entry name" value="alpha/beta-Hydrolases"/>
    <property type="match status" value="1"/>
</dbReference>
<reference evidence="2 3" key="1">
    <citation type="submission" date="2018-11" db="EMBL/GenBank/DDBJ databases">
        <title>Complete genome sequence of Paenibacillus baekrokdamisoli strain KCTC 33723.</title>
        <authorList>
            <person name="Kang S.W."/>
            <person name="Lee K.C."/>
            <person name="Kim K.K."/>
            <person name="Kim J.S."/>
            <person name="Kim D.S."/>
            <person name="Ko S.H."/>
            <person name="Yang S.H."/>
            <person name="Lee J.S."/>
        </authorList>
    </citation>
    <scope>NUCLEOTIDE SEQUENCE [LARGE SCALE GENOMIC DNA]</scope>
    <source>
        <strain evidence="2 3">KCTC 33723</strain>
    </source>
</reference>
<dbReference type="OrthoDB" id="9806902at2"/>
<dbReference type="InterPro" id="IPR029058">
    <property type="entry name" value="AB_hydrolase_fold"/>
</dbReference>
<dbReference type="AlphaFoldDB" id="A0A3G9J269"/>
<dbReference type="RefSeq" id="WP_125665335.1">
    <property type="nucleotide sequence ID" value="NZ_AP019308.1"/>
</dbReference>
<dbReference type="PRINTS" id="PR00111">
    <property type="entry name" value="ABHYDROLASE"/>
</dbReference>
<organism evidence="2 3">
    <name type="scientific">Paenibacillus baekrokdamisoli</name>
    <dbReference type="NCBI Taxonomy" id="1712516"/>
    <lineage>
        <taxon>Bacteria</taxon>
        <taxon>Bacillati</taxon>
        <taxon>Bacillota</taxon>
        <taxon>Bacilli</taxon>
        <taxon>Bacillales</taxon>
        <taxon>Paenibacillaceae</taxon>
        <taxon>Paenibacillus</taxon>
    </lineage>
</organism>
<dbReference type="PANTHER" id="PTHR11614">
    <property type="entry name" value="PHOSPHOLIPASE-RELATED"/>
    <property type="match status" value="1"/>
</dbReference>
<evidence type="ECO:0000259" key="1">
    <source>
        <dbReference type="Pfam" id="PF12146"/>
    </source>
</evidence>
<protein>
    <submittedName>
        <fullName evidence="2">Lysophospholipase</fullName>
    </submittedName>
</protein>
<gene>
    <name evidence="2" type="ORF">Back11_62010</name>
</gene>
<proteinExistence type="predicted"/>
<dbReference type="InterPro" id="IPR051044">
    <property type="entry name" value="MAG_DAG_Lipase"/>
</dbReference>
<dbReference type="InterPro" id="IPR000073">
    <property type="entry name" value="AB_hydrolase_1"/>
</dbReference>
<accession>A0A3G9J269</accession>
<dbReference type="KEGG" id="pbk:Back11_62010"/>
<keyword evidence="3" id="KW-1185">Reference proteome</keyword>
<sequence>MQHKEAFFKGYQDQVLFRRTWSPDTTPKACIAIIHGVGSHSGGILNIVNPLVQEGYEVCAYDIRGHGRSEGDRAFINGFEQFRKDTFMFLNEITLDMPNVPVFLMGHSLGGVIALDYAMHMHSSVKLQGLVLICPAIIPERIRQYLSNIPADTPNEAAYPEAPDFEQLTRDIHVIREFKRDPLRQHIKTAGLHRGTLTAVEAILQSPQKINVPLLIVQGLDDQIVPPENTRALFDLVPETVSKSYLGYSGMLHNPHDDIGREIVMRDISYWIQGV</sequence>